<organism evidence="3 4">
    <name type="scientific">Microbacterium pumilum</name>
    <dbReference type="NCBI Taxonomy" id="344165"/>
    <lineage>
        <taxon>Bacteria</taxon>
        <taxon>Bacillati</taxon>
        <taxon>Actinomycetota</taxon>
        <taxon>Actinomycetes</taxon>
        <taxon>Micrococcales</taxon>
        <taxon>Microbacteriaceae</taxon>
        <taxon>Microbacterium</taxon>
    </lineage>
</organism>
<dbReference type="RefSeq" id="WP_344060172.1">
    <property type="nucleotide sequence ID" value="NZ_BAAAOH010000001.1"/>
</dbReference>
<keyword evidence="4" id="KW-1185">Reference proteome</keyword>
<proteinExistence type="predicted"/>
<dbReference type="CDD" id="cd05829">
    <property type="entry name" value="Sortase_F"/>
    <property type="match status" value="1"/>
</dbReference>
<dbReference type="Gene3D" id="2.40.260.10">
    <property type="entry name" value="Sortase"/>
    <property type="match status" value="1"/>
</dbReference>
<keyword evidence="2" id="KW-0732">Signal</keyword>
<evidence type="ECO:0008006" key="5">
    <source>
        <dbReference type="Google" id="ProtNLM"/>
    </source>
</evidence>
<dbReference type="Pfam" id="PF04203">
    <property type="entry name" value="Sortase"/>
    <property type="match status" value="1"/>
</dbReference>
<name>A0ABN2S9Y3_9MICO</name>
<dbReference type="InterPro" id="IPR005754">
    <property type="entry name" value="Sortase"/>
</dbReference>
<feature type="chain" id="PRO_5046765515" description="Class F sortase" evidence="2">
    <location>
        <begin position="18"/>
        <end position="202"/>
    </location>
</feature>
<protein>
    <recommendedName>
        <fullName evidence="5">Class F sortase</fullName>
    </recommendedName>
</protein>
<sequence>MLTATTLLLAGCATAGADVTIGSSAAATVPTSSPTATTVAAGDDVPVARPTHLSFPAAGIDGPVDEYTAADAQAEGGINPSTLDTISWYSGIADALPGTAATNTVYLFGHSWVQPAVFNGLADVVVGDRATVTTANGILTYAVDEVITMAKADFTSDPRVIAVVPGRLALVTCRRPDGWDPSAAAPDNRVVFLHLVDAQAQR</sequence>
<accession>A0ABN2S9Y3</accession>
<dbReference type="InterPro" id="IPR042001">
    <property type="entry name" value="Sortase_F"/>
</dbReference>
<reference evidence="3 4" key="1">
    <citation type="journal article" date="2019" name="Int. J. Syst. Evol. Microbiol.">
        <title>The Global Catalogue of Microorganisms (GCM) 10K type strain sequencing project: providing services to taxonomists for standard genome sequencing and annotation.</title>
        <authorList>
            <consortium name="The Broad Institute Genomics Platform"/>
            <consortium name="The Broad Institute Genome Sequencing Center for Infectious Disease"/>
            <person name="Wu L."/>
            <person name="Ma J."/>
        </authorList>
    </citation>
    <scope>NUCLEOTIDE SEQUENCE [LARGE SCALE GENOMIC DNA]</scope>
    <source>
        <strain evidence="3 4">JCM 14902</strain>
    </source>
</reference>
<dbReference type="EMBL" id="BAAAOH010000001">
    <property type="protein sequence ID" value="GAA1982815.1"/>
    <property type="molecule type" value="Genomic_DNA"/>
</dbReference>
<evidence type="ECO:0000256" key="2">
    <source>
        <dbReference type="SAM" id="SignalP"/>
    </source>
</evidence>
<gene>
    <name evidence="3" type="ORF">GCM10009777_15750</name>
</gene>
<dbReference type="Proteomes" id="UP001500326">
    <property type="component" value="Unassembled WGS sequence"/>
</dbReference>
<evidence type="ECO:0000313" key="3">
    <source>
        <dbReference type="EMBL" id="GAA1982815.1"/>
    </source>
</evidence>
<evidence type="ECO:0000256" key="1">
    <source>
        <dbReference type="ARBA" id="ARBA00022801"/>
    </source>
</evidence>
<dbReference type="SUPFAM" id="SSF63817">
    <property type="entry name" value="Sortase"/>
    <property type="match status" value="1"/>
</dbReference>
<keyword evidence="1" id="KW-0378">Hydrolase</keyword>
<evidence type="ECO:0000313" key="4">
    <source>
        <dbReference type="Proteomes" id="UP001500326"/>
    </source>
</evidence>
<comment type="caution">
    <text evidence="3">The sequence shown here is derived from an EMBL/GenBank/DDBJ whole genome shotgun (WGS) entry which is preliminary data.</text>
</comment>
<dbReference type="InterPro" id="IPR023365">
    <property type="entry name" value="Sortase_dom-sf"/>
</dbReference>
<feature type="signal peptide" evidence="2">
    <location>
        <begin position="1"/>
        <end position="17"/>
    </location>
</feature>